<dbReference type="InterPro" id="IPR001480">
    <property type="entry name" value="Bulb-type_lectin_dom"/>
</dbReference>
<dbReference type="Pfam" id="PF01453">
    <property type="entry name" value="B_lectin"/>
    <property type="match status" value="1"/>
</dbReference>
<dbReference type="AlphaFoldDB" id="A0A6A6KDY0"/>
<evidence type="ECO:0000256" key="1">
    <source>
        <dbReference type="ARBA" id="ARBA00022729"/>
    </source>
</evidence>
<feature type="chain" id="PRO_5025492944" description="Bulb-type lectin domain-containing protein" evidence="4">
    <location>
        <begin position="24"/>
        <end position="507"/>
    </location>
</feature>
<gene>
    <name evidence="6" type="ORF">GH714_010686</name>
</gene>
<dbReference type="PROSITE" id="PS50927">
    <property type="entry name" value="BULB_LECTIN"/>
    <property type="match status" value="1"/>
</dbReference>
<evidence type="ECO:0000256" key="3">
    <source>
        <dbReference type="ARBA" id="ARBA00023180"/>
    </source>
</evidence>
<name>A0A6A6KDY0_HEVBR</name>
<dbReference type="SUPFAM" id="SSF51110">
    <property type="entry name" value="alpha-D-mannose-specific plant lectins"/>
    <property type="match status" value="1"/>
</dbReference>
<proteinExistence type="predicted"/>
<evidence type="ECO:0000259" key="5">
    <source>
        <dbReference type="PROSITE" id="PS50927"/>
    </source>
</evidence>
<dbReference type="Gene3D" id="2.90.10.10">
    <property type="entry name" value="Bulb-type lectin domain"/>
    <property type="match status" value="1"/>
</dbReference>
<keyword evidence="7" id="KW-1185">Reference proteome</keyword>
<evidence type="ECO:0000256" key="2">
    <source>
        <dbReference type="ARBA" id="ARBA00023157"/>
    </source>
</evidence>
<dbReference type="PANTHER" id="PTHR47976">
    <property type="entry name" value="G-TYPE LECTIN S-RECEPTOR-LIKE SERINE/THREONINE-PROTEIN KINASE SD2-5"/>
    <property type="match status" value="1"/>
</dbReference>
<feature type="domain" description="Bulb-type lectin" evidence="5">
    <location>
        <begin position="48"/>
        <end position="178"/>
    </location>
</feature>
<keyword evidence="3" id="KW-0325">Glycoprotein</keyword>
<accession>A0A6A6KDY0</accession>
<dbReference type="PANTHER" id="PTHR47976:SF30">
    <property type="entry name" value="RECEPTOR-LIKE SERINE_THREONINE-PROTEIN KINASE"/>
    <property type="match status" value="1"/>
</dbReference>
<evidence type="ECO:0000313" key="6">
    <source>
        <dbReference type="EMBL" id="KAF2286128.1"/>
    </source>
</evidence>
<dbReference type="SMART" id="SM00108">
    <property type="entry name" value="B_lectin"/>
    <property type="match status" value="1"/>
</dbReference>
<dbReference type="InterPro" id="IPR036426">
    <property type="entry name" value="Bulb-type_lectin_dom_sf"/>
</dbReference>
<protein>
    <recommendedName>
        <fullName evidence="5">Bulb-type lectin domain-containing protein</fullName>
    </recommendedName>
</protein>
<dbReference type="Proteomes" id="UP000467840">
    <property type="component" value="Chromosome 3"/>
</dbReference>
<dbReference type="CDD" id="cd00028">
    <property type="entry name" value="B_lectin"/>
    <property type="match status" value="1"/>
</dbReference>
<reference evidence="6 7" key="1">
    <citation type="journal article" date="2020" name="Mol. Plant">
        <title>The Chromosome-Based Rubber Tree Genome Provides New Insights into Spurge Genome Evolution and Rubber Biosynthesis.</title>
        <authorList>
            <person name="Liu J."/>
            <person name="Shi C."/>
            <person name="Shi C.C."/>
            <person name="Li W."/>
            <person name="Zhang Q.J."/>
            <person name="Zhang Y."/>
            <person name="Li K."/>
            <person name="Lu H.F."/>
            <person name="Shi C."/>
            <person name="Zhu S.T."/>
            <person name="Xiao Z.Y."/>
            <person name="Nan H."/>
            <person name="Yue Y."/>
            <person name="Zhu X.G."/>
            <person name="Wu Y."/>
            <person name="Hong X.N."/>
            <person name="Fan G.Y."/>
            <person name="Tong Y."/>
            <person name="Zhang D."/>
            <person name="Mao C.L."/>
            <person name="Liu Y.L."/>
            <person name="Hao S.J."/>
            <person name="Liu W.Q."/>
            <person name="Lv M.Q."/>
            <person name="Zhang H.B."/>
            <person name="Liu Y."/>
            <person name="Hu-Tang G.R."/>
            <person name="Wang J.P."/>
            <person name="Wang J.H."/>
            <person name="Sun Y.H."/>
            <person name="Ni S.B."/>
            <person name="Chen W.B."/>
            <person name="Zhang X.C."/>
            <person name="Jiao Y.N."/>
            <person name="Eichler E.E."/>
            <person name="Li G.H."/>
            <person name="Liu X."/>
            <person name="Gao L.Z."/>
        </authorList>
    </citation>
    <scope>NUCLEOTIDE SEQUENCE [LARGE SCALE GENOMIC DNA]</scope>
    <source>
        <strain evidence="7">cv. GT1</strain>
        <tissue evidence="6">Leaf</tissue>
    </source>
</reference>
<feature type="signal peptide" evidence="4">
    <location>
        <begin position="1"/>
        <end position="23"/>
    </location>
</feature>
<dbReference type="InterPro" id="IPR051343">
    <property type="entry name" value="G-type_lectin_kinases/EP1-like"/>
</dbReference>
<comment type="caution">
    <text evidence="6">The sequence shown here is derived from an EMBL/GenBank/DDBJ whole genome shotgun (WGS) entry which is preliminary data.</text>
</comment>
<sequence length="507" mass="56673">MARLVVQFLVFILNLSILEYSCCQQQDTSVASVSTSWKNNVSSTAMGTFTFSDGSTLRPILAIYSYRQLNFTFGFFKDATSDSFYLSILKHPLSTNSSFNFSNYPPAVLWCANREHPVGENSSLEFKANGNLELRDTDGTLVWSTNTSDASVTRMFLLFGGNLRLVNGSNGVQWESFDYPTDTWAPNQLLHYGQMLTSSVSPSNFSTGLFYLSVADDGVYAFNESNPQTFYQRLFSYNGDFTTFNFGIGSLNQLPNYVKYEPKGRDFQYMRLDPDGHLRVYQLIDGYKNGVVSDLFSNDSFTRQESAKKRGPSSVKKLAIPIPASLSFVIVCVYGAICQNDDQVLVDVVKSKVEEGQLSDLVDKQPDIQANMDEAVKMLEIAIHCLQPYRRRPSISTVVKFIEGLTPMERITDYSFLAILPEDTNQDIPASLPLVGSILSGPRFGASSQVLLGNMHDFQEGTAMARLAIQLLVSVLNLYILEYPYCQEYTSVSDPFSNNTFRGQGQE</sequence>
<dbReference type="EMBL" id="JAAGAX010000017">
    <property type="protein sequence ID" value="KAF2286128.1"/>
    <property type="molecule type" value="Genomic_DNA"/>
</dbReference>
<evidence type="ECO:0000256" key="4">
    <source>
        <dbReference type="SAM" id="SignalP"/>
    </source>
</evidence>
<evidence type="ECO:0000313" key="7">
    <source>
        <dbReference type="Proteomes" id="UP000467840"/>
    </source>
</evidence>
<keyword evidence="1 4" id="KW-0732">Signal</keyword>
<keyword evidence="2" id="KW-1015">Disulfide bond</keyword>
<organism evidence="6 7">
    <name type="scientific">Hevea brasiliensis</name>
    <name type="common">Para rubber tree</name>
    <name type="synonym">Siphonia brasiliensis</name>
    <dbReference type="NCBI Taxonomy" id="3981"/>
    <lineage>
        <taxon>Eukaryota</taxon>
        <taxon>Viridiplantae</taxon>
        <taxon>Streptophyta</taxon>
        <taxon>Embryophyta</taxon>
        <taxon>Tracheophyta</taxon>
        <taxon>Spermatophyta</taxon>
        <taxon>Magnoliopsida</taxon>
        <taxon>eudicotyledons</taxon>
        <taxon>Gunneridae</taxon>
        <taxon>Pentapetalae</taxon>
        <taxon>rosids</taxon>
        <taxon>fabids</taxon>
        <taxon>Malpighiales</taxon>
        <taxon>Euphorbiaceae</taxon>
        <taxon>Crotonoideae</taxon>
        <taxon>Micrandreae</taxon>
        <taxon>Hevea</taxon>
    </lineage>
</organism>